<dbReference type="InterPro" id="IPR018060">
    <property type="entry name" value="HTH_AraC"/>
</dbReference>
<dbReference type="Proteomes" id="UP000249204">
    <property type="component" value="Unassembled WGS sequence"/>
</dbReference>
<dbReference type="PROSITE" id="PS00041">
    <property type="entry name" value="HTH_ARAC_FAMILY_1"/>
    <property type="match status" value="1"/>
</dbReference>
<dbReference type="InterPro" id="IPR001789">
    <property type="entry name" value="Sig_transdc_resp-reg_receiver"/>
</dbReference>
<dbReference type="GO" id="GO:0003700">
    <property type="term" value="F:DNA-binding transcription factor activity"/>
    <property type="evidence" value="ECO:0007669"/>
    <property type="project" value="InterPro"/>
</dbReference>
<dbReference type="PANTHER" id="PTHR43280:SF2">
    <property type="entry name" value="HTH-TYPE TRANSCRIPTIONAL REGULATOR EXSA"/>
    <property type="match status" value="1"/>
</dbReference>
<dbReference type="InterPro" id="IPR018062">
    <property type="entry name" value="HTH_AraC-typ_CS"/>
</dbReference>
<evidence type="ECO:0000259" key="5">
    <source>
        <dbReference type="PROSITE" id="PS01124"/>
    </source>
</evidence>
<dbReference type="CDD" id="cd17536">
    <property type="entry name" value="REC_YesN-like"/>
    <property type="match status" value="1"/>
</dbReference>
<evidence type="ECO:0000256" key="3">
    <source>
        <dbReference type="ARBA" id="ARBA00023163"/>
    </source>
</evidence>
<dbReference type="PROSITE" id="PS50110">
    <property type="entry name" value="RESPONSE_REGULATORY"/>
    <property type="match status" value="1"/>
</dbReference>
<accession>A0A2W6P343</accession>
<keyword evidence="3" id="KW-0804">Transcription</keyword>
<evidence type="ECO:0000256" key="1">
    <source>
        <dbReference type="ARBA" id="ARBA00023015"/>
    </source>
</evidence>
<keyword evidence="1" id="KW-0805">Transcription regulation</keyword>
<dbReference type="SUPFAM" id="SSF46689">
    <property type="entry name" value="Homeodomain-like"/>
    <property type="match status" value="2"/>
</dbReference>
<evidence type="ECO:0000256" key="2">
    <source>
        <dbReference type="ARBA" id="ARBA00023125"/>
    </source>
</evidence>
<dbReference type="PROSITE" id="PS01124">
    <property type="entry name" value="HTH_ARAC_FAMILY_2"/>
    <property type="match status" value="1"/>
</dbReference>
<organism evidence="7 8">
    <name type="scientific">Paenibacillus silvae</name>
    <dbReference type="NCBI Taxonomy" id="1325358"/>
    <lineage>
        <taxon>Bacteria</taxon>
        <taxon>Bacillati</taxon>
        <taxon>Bacillota</taxon>
        <taxon>Bacilli</taxon>
        <taxon>Bacillales</taxon>
        <taxon>Paenibacillaceae</taxon>
        <taxon>Paenibacillus</taxon>
    </lineage>
</organism>
<dbReference type="SMART" id="SM00448">
    <property type="entry name" value="REC"/>
    <property type="match status" value="1"/>
</dbReference>
<dbReference type="InterPro" id="IPR009057">
    <property type="entry name" value="Homeodomain-like_sf"/>
</dbReference>
<keyword evidence="2 7" id="KW-0238">DNA-binding</keyword>
<dbReference type="InterPro" id="IPR011006">
    <property type="entry name" value="CheY-like_superfamily"/>
</dbReference>
<evidence type="ECO:0000256" key="4">
    <source>
        <dbReference type="PROSITE-ProRule" id="PRU00169"/>
    </source>
</evidence>
<evidence type="ECO:0000259" key="6">
    <source>
        <dbReference type="PROSITE" id="PS50110"/>
    </source>
</evidence>
<dbReference type="AlphaFoldDB" id="A0A2W6P343"/>
<dbReference type="GO" id="GO:0043565">
    <property type="term" value="F:sequence-specific DNA binding"/>
    <property type="evidence" value="ECO:0007669"/>
    <property type="project" value="InterPro"/>
</dbReference>
<name>A0A2W6P343_9BACL</name>
<protein>
    <submittedName>
        <fullName evidence="7">DNA-binding response regulator</fullName>
    </submittedName>
</protein>
<comment type="caution">
    <text evidence="7">The sequence shown here is derived from an EMBL/GenBank/DDBJ whole genome shotgun (WGS) entry which is preliminary data.</text>
</comment>
<dbReference type="SUPFAM" id="SSF52172">
    <property type="entry name" value="CheY-like"/>
    <property type="match status" value="1"/>
</dbReference>
<dbReference type="PANTHER" id="PTHR43280">
    <property type="entry name" value="ARAC-FAMILY TRANSCRIPTIONAL REGULATOR"/>
    <property type="match status" value="1"/>
</dbReference>
<dbReference type="Pfam" id="PF00072">
    <property type="entry name" value="Response_reg"/>
    <property type="match status" value="1"/>
</dbReference>
<keyword evidence="4" id="KW-0597">Phosphoprotein</keyword>
<dbReference type="Gene3D" id="3.40.50.2300">
    <property type="match status" value="1"/>
</dbReference>
<proteinExistence type="predicted"/>
<sequence>MYRMMIVDDEAHIVEGLYEFFSKDQSLELDILKAHSAKEALDWLQEFRIDLVLSDISMPQMNGLDLVKEIEGNWPRCKVILLTGYTEFDYAQRAIRSQVIHDYLLKTEGMDQVKQTVKASLSRLTEELETSHQSVLFKEKMPKVLYDLQKTYLKRLLEPERGASRMMDAYFDALQLGFRADENVLVSLAMVEDWGKYVKEDRHLILYSIGKIAEELLGKRTVVKAAELNEDAIAILVQSTQTHAFGEKKRLLTYVHGTLESFQETCRSFLGLSVSVASLEHALPWAETAKGVNRLRKAILRGPAVGMEKWMVVSLVDIPAAIDEPDRKKAAVYVLDLLFQAILKPNRIEAEQHFQTLRGLYSSQGPTNSFDKMQILHALSNHLLFAIEMIHVKLDHLDDGDLRLLTKFDSGTNWTSLLTFFRGWINRLLDYREQETGETTEVSRQLDLIHHYIHNHLEDNLSLAILAGKVGLNPSYLSRWYKKNAGEALSDYINRVRISKAKELLVSSEMRVSDISSKLGFTDPHYFFRFFKKIEKCTPTEFRERSSLDTNKFSP</sequence>
<feature type="domain" description="Response regulatory" evidence="6">
    <location>
        <begin position="3"/>
        <end position="121"/>
    </location>
</feature>
<dbReference type="Gene3D" id="1.10.10.60">
    <property type="entry name" value="Homeodomain-like"/>
    <property type="match status" value="2"/>
</dbReference>
<feature type="domain" description="HTH araC/xylS-type" evidence="5">
    <location>
        <begin position="447"/>
        <end position="545"/>
    </location>
</feature>
<gene>
    <name evidence="7" type="ORF">DN757_18890</name>
</gene>
<dbReference type="EMBL" id="QKWW01000055">
    <property type="protein sequence ID" value="PZT54100.1"/>
    <property type="molecule type" value="Genomic_DNA"/>
</dbReference>
<feature type="modified residue" description="4-aspartylphosphate" evidence="4">
    <location>
        <position position="55"/>
    </location>
</feature>
<evidence type="ECO:0000313" key="8">
    <source>
        <dbReference type="Proteomes" id="UP000249204"/>
    </source>
</evidence>
<dbReference type="RefSeq" id="WP_111271744.1">
    <property type="nucleotide sequence ID" value="NZ_QKWW01000055.1"/>
</dbReference>
<dbReference type="Pfam" id="PF12833">
    <property type="entry name" value="HTH_18"/>
    <property type="match status" value="1"/>
</dbReference>
<evidence type="ECO:0000313" key="7">
    <source>
        <dbReference type="EMBL" id="PZT54100.1"/>
    </source>
</evidence>
<reference evidence="7 8" key="1">
    <citation type="submission" date="2018-06" db="EMBL/GenBank/DDBJ databases">
        <title>Isolation of heavy metals resistant Paenibacillus silvae NC2 from Gold-Copper mine in ZiJin, China.</title>
        <authorList>
            <person name="Xu J."/>
            <person name="Mazhar H.S."/>
            <person name="Rensing C."/>
        </authorList>
    </citation>
    <scope>NUCLEOTIDE SEQUENCE [LARGE SCALE GENOMIC DNA]</scope>
    <source>
        <strain evidence="7 8">NC2</strain>
    </source>
</reference>
<dbReference type="GO" id="GO:0000160">
    <property type="term" value="P:phosphorelay signal transduction system"/>
    <property type="evidence" value="ECO:0007669"/>
    <property type="project" value="InterPro"/>
</dbReference>
<dbReference type="SMART" id="SM00342">
    <property type="entry name" value="HTH_ARAC"/>
    <property type="match status" value="1"/>
</dbReference>